<dbReference type="InterPro" id="IPR058532">
    <property type="entry name" value="YjbR/MT2646/Rv2570-like"/>
</dbReference>
<keyword evidence="1" id="KW-0238">DNA-binding</keyword>
<dbReference type="GO" id="GO:0003677">
    <property type="term" value="F:DNA binding"/>
    <property type="evidence" value="ECO:0007669"/>
    <property type="project" value="UniProtKB-KW"/>
</dbReference>
<evidence type="ECO:0000313" key="2">
    <source>
        <dbReference type="Proteomes" id="UP000198727"/>
    </source>
</evidence>
<dbReference type="InterPro" id="IPR038056">
    <property type="entry name" value="YjbR-like_sf"/>
</dbReference>
<dbReference type="Gene3D" id="3.90.1150.30">
    <property type="match status" value="1"/>
</dbReference>
<dbReference type="Pfam" id="PF04237">
    <property type="entry name" value="YjbR"/>
    <property type="match status" value="1"/>
</dbReference>
<gene>
    <name evidence="1" type="ORF">SAMN05421810_109184</name>
</gene>
<evidence type="ECO:0000313" key="1">
    <source>
        <dbReference type="EMBL" id="SFQ55580.1"/>
    </source>
</evidence>
<organism evidence="1 2">
    <name type="scientific">Amycolatopsis arida</name>
    <dbReference type="NCBI Taxonomy" id="587909"/>
    <lineage>
        <taxon>Bacteria</taxon>
        <taxon>Bacillati</taxon>
        <taxon>Actinomycetota</taxon>
        <taxon>Actinomycetes</taxon>
        <taxon>Pseudonocardiales</taxon>
        <taxon>Pseudonocardiaceae</taxon>
        <taxon>Amycolatopsis</taxon>
    </lineage>
</organism>
<sequence length="142" mass="15621">MLAHGDRPAASLVTVRPVELRSTCLAMPGAREEFPFDETTSVFKVAGKMFALSALLSALDGAPLRVSVKCDPELAVQLRMTYPAITPGYHLNKRHWNTVVVDGSVPDRMLVEMIEDSYDLVVAALPRRTRDALGWTGLNRGR</sequence>
<dbReference type="SUPFAM" id="SSF142906">
    <property type="entry name" value="YjbR-like"/>
    <property type="match status" value="1"/>
</dbReference>
<accession>A0A1I5ZGN8</accession>
<dbReference type="STRING" id="587909.SAMN05421810_109184"/>
<keyword evidence="2" id="KW-1185">Reference proteome</keyword>
<dbReference type="InterPro" id="IPR007351">
    <property type="entry name" value="YjbR"/>
</dbReference>
<dbReference type="AlphaFoldDB" id="A0A1I5ZGN8"/>
<reference evidence="2" key="1">
    <citation type="submission" date="2016-10" db="EMBL/GenBank/DDBJ databases">
        <authorList>
            <person name="Varghese N."/>
            <person name="Submissions S."/>
        </authorList>
    </citation>
    <scope>NUCLEOTIDE SEQUENCE [LARGE SCALE GENOMIC DNA]</scope>
    <source>
        <strain evidence="2">CGMCC 4.5579</strain>
    </source>
</reference>
<protein>
    <submittedName>
        <fullName evidence="1">Predicted DNA-binding protein, MmcQ/YjbR family</fullName>
    </submittedName>
</protein>
<proteinExistence type="predicted"/>
<name>A0A1I5ZGN8_9PSEU</name>
<dbReference type="Proteomes" id="UP000198727">
    <property type="component" value="Unassembled WGS sequence"/>
</dbReference>
<dbReference type="EMBL" id="FOWW01000009">
    <property type="protein sequence ID" value="SFQ55580.1"/>
    <property type="molecule type" value="Genomic_DNA"/>
</dbReference>
<dbReference type="PANTHER" id="PTHR35145:SF1">
    <property type="entry name" value="CYTOPLASMIC PROTEIN"/>
    <property type="match status" value="1"/>
</dbReference>
<dbReference type="PANTHER" id="PTHR35145">
    <property type="entry name" value="CYTOPLASMIC PROTEIN-RELATED"/>
    <property type="match status" value="1"/>
</dbReference>